<dbReference type="AlphaFoldDB" id="A0AAE1QRD1"/>
<name>A0AAE1QRD1_9SOLA</name>
<keyword evidence="2" id="KW-1185">Reference proteome</keyword>
<proteinExistence type="predicted"/>
<protein>
    <submittedName>
        <fullName evidence="1">Uncharacterized protein</fullName>
    </submittedName>
</protein>
<dbReference type="EMBL" id="JAVYJV010000024">
    <property type="protein sequence ID" value="KAK4337879.1"/>
    <property type="molecule type" value="Genomic_DNA"/>
</dbReference>
<evidence type="ECO:0000313" key="2">
    <source>
        <dbReference type="Proteomes" id="UP001291623"/>
    </source>
</evidence>
<organism evidence="1 2">
    <name type="scientific">Anisodus tanguticus</name>
    <dbReference type="NCBI Taxonomy" id="243964"/>
    <lineage>
        <taxon>Eukaryota</taxon>
        <taxon>Viridiplantae</taxon>
        <taxon>Streptophyta</taxon>
        <taxon>Embryophyta</taxon>
        <taxon>Tracheophyta</taxon>
        <taxon>Spermatophyta</taxon>
        <taxon>Magnoliopsida</taxon>
        <taxon>eudicotyledons</taxon>
        <taxon>Gunneridae</taxon>
        <taxon>Pentapetalae</taxon>
        <taxon>asterids</taxon>
        <taxon>lamiids</taxon>
        <taxon>Solanales</taxon>
        <taxon>Solanaceae</taxon>
        <taxon>Solanoideae</taxon>
        <taxon>Hyoscyameae</taxon>
        <taxon>Anisodus</taxon>
    </lineage>
</organism>
<evidence type="ECO:0000313" key="1">
    <source>
        <dbReference type="EMBL" id="KAK4337879.1"/>
    </source>
</evidence>
<dbReference type="Proteomes" id="UP001291623">
    <property type="component" value="Unassembled WGS sequence"/>
</dbReference>
<accession>A0AAE1QRD1</accession>
<gene>
    <name evidence="1" type="ORF">RND71_042366</name>
</gene>
<sequence length="64" mass="7159">MEVVGRDFRPAEIRRQKSQIPTLNPTSTPTINRKGSTTTLNDNTIASNFNDCQSPVDLLKSKVR</sequence>
<comment type="caution">
    <text evidence="1">The sequence shown here is derived from an EMBL/GenBank/DDBJ whole genome shotgun (WGS) entry which is preliminary data.</text>
</comment>
<reference evidence="1" key="1">
    <citation type="submission" date="2023-12" db="EMBL/GenBank/DDBJ databases">
        <title>Genome assembly of Anisodus tanguticus.</title>
        <authorList>
            <person name="Wang Y.-J."/>
        </authorList>
    </citation>
    <scope>NUCLEOTIDE SEQUENCE</scope>
    <source>
        <strain evidence="1">KB-2021</strain>
        <tissue evidence="1">Leaf</tissue>
    </source>
</reference>